<feature type="transmembrane region" description="Helical" evidence="2">
    <location>
        <begin position="26"/>
        <end position="46"/>
    </location>
</feature>
<keyword evidence="2" id="KW-1133">Transmembrane helix</keyword>
<dbReference type="Proteomes" id="UP000483432">
    <property type="component" value="Unassembled WGS sequence"/>
</dbReference>
<dbReference type="EMBL" id="JAAFGW010000170">
    <property type="protein sequence ID" value="NDP48853.1"/>
    <property type="molecule type" value="Genomic_DNA"/>
</dbReference>
<organism evidence="3 4">
    <name type="scientific">Sulfuriferula multivorans</name>
    <dbReference type="NCBI Taxonomy" id="1559896"/>
    <lineage>
        <taxon>Bacteria</taxon>
        <taxon>Pseudomonadati</taxon>
        <taxon>Pseudomonadota</taxon>
        <taxon>Betaproteobacteria</taxon>
        <taxon>Nitrosomonadales</taxon>
        <taxon>Sulfuricellaceae</taxon>
        <taxon>Sulfuriferula</taxon>
    </lineage>
</organism>
<dbReference type="Pfam" id="PF11219">
    <property type="entry name" value="DUF3014"/>
    <property type="match status" value="1"/>
</dbReference>
<reference evidence="3 4" key="1">
    <citation type="submission" date="2019-09" db="EMBL/GenBank/DDBJ databases">
        <title>H2 Metabolism Revealed by Metagenomic Analysis in Subglacial Sediment of East Antarctica.</title>
        <authorList>
            <person name="Yang Z."/>
            <person name="Zhang Y."/>
            <person name="Lv Y."/>
            <person name="Yan W."/>
            <person name="Xiao X."/>
            <person name="Sun B."/>
            <person name="Ma H."/>
        </authorList>
    </citation>
    <scope>NUCLEOTIDE SEQUENCE [LARGE SCALE GENOMIC DNA]</scope>
    <source>
        <strain evidence="3">Bin2_2</strain>
    </source>
</reference>
<evidence type="ECO:0000256" key="2">
    <source>
        <dbReference type="SAM" id="Phobius"/>
    </source>
</evidence>
<proteinExistence type="predicted"/>
<gene>
    <name evidence="3" type="ORF">GZ085_10810</name>
</gene>
<comment type="caution">
    <text evidence="3">The sequence shown here is derived from an EMBL/GenBank/DDBJ whole genome shotgun (WGS) entry which is preliminary data.</text>
</comment>
<keyword evidence="2" id="KW-0472">Membrane</keyword>
<dbReference type="AlphaFoldDB" id="A0A7C9P8Y9"/>
<sequence>MRVSRRLQDDDVQACAAGIMSTGRRVLLLVAIAAAVVAATMLWRSISKPAPEAPATPPAASVPGKPNTAAAPPEPAIKHPLEGLAAAPLAAADIGTALADLLGRKALVSFFQLDEFPRRFVATVDNLGRSYAPPMLWPIHPTAGRFTVEERDGGPVISADNSLRYMPLVLLAEAVDTAGAVDLYIRLYPLLQQAYEELGYPKRYFNDRLIEVIDLLLVTPDAAYPMKVRLTEVKGSVPSVRPWVRYELADPALESLSAGQKILLRVGPVNQRRLKAKLAGMRQELLKRVAPR</sequence>
<keyword evidence="2" id="KW-0812">Transmembrane</keyword>
<feature type="region of interest" description="Disordered" evidence="1">
    <location>
        <begin position="50"/>
        <end position="76"/>
    </location>
</feature>
<accession>A0A7C9P8Y9</accession>
<name>A0A7C9P8Y9_9PROT</name>
<dbReference type="InterPro" id="IPR021382">
    <property type="entry name" value="DUF3014"/>
</dbReference>
<evidence type="ECO:0000313" key="4">
    <source>
        <dbReference type="Proteomes" id="UP000483432"/>
    </source>
</evidence>
<evidence type="ECO:0000313" key="3">
    <source>
        <dbReference type="EMBL" id="NDP48853.1"/>
    </source>
</evidence>
<evidence type="ECO:0000256" key="1">
    <source>
        <dbReference type="SAM" id="MobiDB-lite"/>
    </source>
</evidence>
<protein>
    <submittedName>
        <fullName evidence="3">DUF3014 domain-containing protein</fullName>
    </submittedName>
</protein>